<keyword evidence="2" id="KW-1185">Reference proteome</keyword>
<proteinExistence type="predicted"/>
<protein>
    <submittedName>
        <fullName evidence="1">Uncharacterized protein</fullName>
    </submittedName>
</protein>
<accession>A0A9D4GBF0</accession>
<dbReference type="EMBL" id="JAIWYP010000006">
    <property type="protein sequence ID" value="KAH3813762.1"/>
    <property type="molecule type" value="Genomic_DNA"/>
</dbReference>
<sequence>MKCKPGEGAHYTDLFNRQVDVPPANARSEYEAYRVEAQQTNQYETLAETSFHGYSVLSPGVKHDFSVMNRVNQVTETDRAIVNQDNAYVTLSFSDC</sequence>
<dbReference type="AlphaFoldDB" id="A0A9D4GBF0"/>
<evidence type="ECO:0000313" key="2">
    <source>
        <dbReference type="Proteomes" id="UP000828390"/>
    </source>
</evidence>
<name>A0A9D4GBF0_DREPO</name>
<reference evidence="1" key="1">
    <citation type="journal article" date="2019" name="bioRxiv">
        <title>The Genome of the Zebra Mussel, Dreissena polymorpha: A Resource for Invasive Species Research.</title>
        <authorList>
            <person name="McCartney M.A."/>
            <person name="Auch B."/>
            <person name="Kono T."/>
            <person name="Mallez S."/>
            <person name="Zhang Y."/>
            <person name="Obille A."/>
            <person name="Becker A."/>
            <person name="Abrahante J.E."/>
            <person name="Garbe J."/>
            <person name="Badalamenti J.P."/>
            <person name="Herman A."/>
            <person name="Mangelson H."/>
            <person name="Liachko I."/>
            <person name="Sullivan S."/>
            <person name="Sone E.D."/>
            <person name="Koren S."/>
            <person name="Silverstein K.A.T."/>
            <person name="Beckman K.B."/>
            <person name="Gohl D.M."/>
        </authorList>
    </citation>
    <scope>NUCLEOTIDE SEQUENCE</scope>
    <source>
        <strain evidence="1">Duluth1</strain>
        <tissue evidence="1">Whole animal</tissue>
    </source>
</reference>
<dbReference type="Proteomes" id="UP000828390">
    <property type="component" value="Unassembled WGS sequence"/>
</dbReference>
<gene>
    <name evidence="1" type="ORF">DPMN_142230</name>
</gene>
<organism evidence="1 2">
    <name type="scientific">Dreissena polymorpha</name>
    <name type="common">Zebra mussel</name>
    <name type="synonym">Mytilus polymorpha</name>
    <dbReference type="NCBI Taxonomy" id="45954"/>
    <lineage>
        <taxon>Eukaryota</taxon>
        <taxon>Metazoa</taxon>
        <taxon>Spiralia</taxon>
        <taxon>Lophotrochozoa</taxon>
        <taxon>Mollusca</taxon>
        <taxon>Bivalvia</taxon>
        <taxon>Autobranchia</taxon>
        <taxon>Heteroconchia</taxon>
        <taxon>Euheterodonta</taxon>
        <taxon>Imparidentia</taxon>
        <taxon>Neoheterodontei</taxon>
        <taxon>Myida</taxon>
        <taxon>Dreissenoidea</taxon>
        <taxon>Dreissenidae</taxon>
        <taxon>Dreissena</taxon>
    </lineage>
</organism>
<evidence type="ECO:0000313" key="1">
    <source>
        <dbReference type="EMBL" id="KAH3813762.1"/>
    </source>
</evidence>
<comment type="caution">
    <text evidence="1">The sequence shown here is derived from an EMBL/GenBank/DDBJ whole genome shotgun (WGS) entry which is preliminary data.</text>
</comment>
<reference evidence="1" key="2">
    <citation type="submission" date="2020-11" db="EMBL/GenBank/DDBJ databases">
        <authorList>
            <person name="McCartney M.A."/>
            <person name="Auch B."/>
            <person name="Kono T."/>
            <person name="Mallez S."/>
            <person name="Becker A."/>
            <person name="Gohl D.M."/>
            <person name="Silverstein K.A.T."/>
            <person name="Koren S."/>
            <person name="Bechman K.B."/>
            <person name="Herman A."/>
            <person name="Abrahante J.E."/>
            <person name="Garbe J."/>
        </authorList>
    </citation>
    <scope>NUCLEOTIDE SEQUENCE</scope>
    <source>
        <strain evidence="1">Duluth1</strain>
        <tissue evidence="1">Whole animal</tissue>
    </source>
</reference>